<comment type="caution">
    <text evidence="1">The sequence shown here is derived from an EMBL/GenBank/DDBJ whole genome shotgun (WGS) entry which is preliminary data.</text>
</comment>
<evidence type="ECO:0000313" key="1">
    <source>
        <dbReference type="EMBL" id="MPN22033.1"/>
    </source>
</evidence>
<dbReference type="AlphaFoldDB" id="A0A645GDZ3"/>
<organism evidence="1">
    <name type="scientific">bioreactor metagenome</name>
    <dbReference type="NCBI Taxonomy" id="1076179"/>
    <lineage>
        <taxon>unclassified sequences</taxon>
        <taxon>metagenomes</taxon>
        <taxon>ecological metagenomes</taxon>
    </lineage>
</organism>
<dbReference type="EMBL" id="VSSQ01070176">
    <property type="protein sequence ID" value="MPN22033.1"/>
    <property type="molecule type" value="Genomic_DNA"/>
</dbReference>
<name>A0A645GDZ3_9ZZZZ</name>
<proteinExistence type="predicted"/>
<protein>
    <submittedName>
        <fullName evidence="1">Uncharacterized protein</fullName>
    </submittedName>
</protein>
<sequence length="60" mass="6292">MRANVELGGLFRADTQEGAVERVLIAQQALPVVGEAFRMAKACVPAAQCVLAFVAHKPAA</sequence>
<gene>
    <name evidence="1" type="ORF">SDC9_169416</name>
</gene>
<reference evidence="1" key="1">
    <citation type="submission" date="2019-08" db="EMBL/GenBank/DDBJ databases">
        <authorList>
            <person name="Kucharzyk K."/>
            <person name="Murdoch R.W."/>
            <person name="Higgins S."/>
            <person name="Loffler F."/>
        </authorList>
    </citation>
    <scope>NUCLEOTIDE SEQUENCE</scope>
</reference>
<accession>A0A645GDZ3</accession>